<accession>A0A429XUB6</accession>
<evidence type="ECO:0000313" key="4">
    <source>
        <dbReference type="Proteomes" id="UP000287156"/>
    </source>
</evidence>
<dbReference type="RefSeq" id="WP_126052252.1">
    <property type="nucleotide sequence ID" value="NZ_QYTV02000012.1"/>
</dbReference>
<feature type="compositionally biased region" description="Gly residues" evidence="1">
    <location>
        <begin position="212"/>
        <end position="223"/>
    </location>
</feature>
<feature type="compositionally biased region" description="Basic and acidic residues" evidence="1">
    <location>
        <begin position="39"/>
        <end position="53"/>
    </location>
</feature>
<keyword evidence="2" id="KW-0732">Signal</keyword>
<feature type="region of interest" description="Disordered" evidence="1">
    <location>
        <begin position="36"/>
        <end position="101"/>
    </location>
</feature>
<gene>
    <name evidence="3" type="ORF">D4T97_018495</name>
</gene>
<organism evidence="3 4">
    <name type="scientific">Siminovitchia acidinfaciens</name>
    <dbReference type="NCBI Taxonomy" id="2321395"/>
    <lineage>
        <taxon>Bacteria</taxon>
        <taxon>Bacillati</taxon>
        <taxon>Bacillota</taxon>
        <taxon>Bacilli</taxon>
        <taxon>Bacillales</taxon>
        <taxon>Bacillaceae</taxon>
        <taxon>Siminovitchia</taxon>
    </lineage>
</organism>
<dbReference type="Pfam" id="PF00805">
    <property type="entry name" value="Pentapeptide"/>
    <property type="match status" value="1"/>
</dbReference>
<keyword evidence="4" id="KW-1185">Reference proteome</keyword>
<evidence type="ECO:0000256" key="2">
    <source>
        <dbReference type="SAM" id="SignalP"/>
    </source>
</evidence>
<reference evidence="3" key="1">
    <citation type="submission" date="2018-12" db="EMBL/GenBank/DDBJ databases">
        <authorList>
            <person name="Sun L."/>
            <person name="Chen Z."/>
        </authorList>
    </citation>
    <scope>NUCLEOTIDE SEQUENCE [LARGE SCALE GENOMIC DNA]</scope>
    <source>
        <strain evidence="3">3-2-2</strain>
    </source>
</reference>
<sequence>MRNPKMVNRIAALFALFIILFQTFAFPVAAAQPWSGKSWKGESWEGDSWKGDSWEGDTWEGDTWTSDPWEGKTWNGSSWEGDSWNQNPGQGGNGWNGSDFKGRHFNGSNFNGSDFNGTDFKGSDFNGSDFNGSDFNGSDFNGSDFNGSDFNGNPWNNPGYNGNSWNAPGYNGNPWNAPGYNGNPWNNPNYNGNPWNTPGYYGNQWNIPGYNGLGPGGGGGAGDSSGSDNSSTGPSLMDVTEFILDDYIGGKINMIDAYNGGSTSFGPTGSYLTGLMLNGVKMGLGERTPWYVNAASDATDIYDKGKGVYDAGKTIRDIRRLESLGETVTRGASTASAVGTISKLSAVGAGISAGFSAYDTVVNTMNAVDVWKSDASKSDKVAATADATGSLGETLFNVGAVASAIPGGQAVGAGLMIAGGVVWGASKITKFFADGTASKVWNKTKDVASNVWNKTSGFFKGLFGK</sequence>
<feature type="signal peptide" evidence="2">
    <location>
        <begin position="1"/>
        <end position="30"/>
    </location>
</feature>
<evidence type="ECO:0000313" key="3">
    <source>
        <dbReference type="EMBL" id="RST71486.1"/>
    </source>
</evidence>
<dbReference type="Gene3D" id="2.160.20.80">
    <property type="entry name" value="E3 ubiquitin-protein ligase SopA"/>
    <property type="match status" value="1"/>
</dbReference>
<dbReference type="SUPFAM" id="SSF141571">
    <property type="entry name" value="Pentapeptide repeat-like"/>
    <property type="match status" value="1"/>
</dbReference>
<dbReference type="EMBL" id="QYTV02000012">
    <property type="protein sequence ID" value="RST71486.1"/>
    <property type="molecule type" value="Genomic_DNA"/>
</dbReference>
<dbReference type="InterPro" id="IPR001646">
    <property type="entry name" value="5peptide_repeat"/>
</dbReference>
<name>A0A429XUB6_9BACI</name>
<feature type="chain" id="PRO_5019118606" evidence="2">
    <location>
        <begin position="31"/>
        <end position="465"/>
    </location>
</feature>
<comment type="caution">
    <text evidence="3">The sequence shown here is derived from an EMBL/GenBank/DDBJ whole genome shotgun (WGS) entry which is preliminary data.</text>
</comment>
<dbReference type="Proteomes" id="UP000287156">
    <property type="component" value="Unassembled WGS sequence"/>
</dbReference>
<dbReference type="AlphaFoldDB" id="A0A429XUB6"/>
<protein>
    <submittedName>
        <fullName evidence="3">Uncharacterized protein</fullName>
    </submittedName>
</protein>
<feature type="compositionally biased region" description="Low complexity" evidence="1">
    <location>
        <begin position="224"/>
        <end position="234"/>
    </location>
</feature>
<proteinExistence type="predicted"/>
<feature type="region of interest" description="Disordered" evidence="1">
    <location>
        <begin position="212"/>
        <end position="234"/>
    </location>
</feature>
<dbReference type="OrthoDB" id="2450817at2"/>
<evidence type="ECO:0000256" key="1">
    <source>
        <dbReference type="SAM" id="MobiDB-lite"/>
    </source>
</evidence>